<feature type="compositionally biased region" description="Polar residues" evidence="6">
    <location>
        <begin position="550"/>
        <end position="572"/>
    </location>
</feature>
<name>A0ABR4CVN2_9HELO</name>
<feature type="region of interest" description="Disordered" evidence="6">
    <location>
        <begin position="542"/>
        <end position="572"/>
    </location>
</feature>
<sequence length="572" mass="62736">MADLQKPADASSTETVSQTQNVESQQKTKSRYSIRNSWAIFSESEKRNIKIYVGGIMLYKFAIEAFQGSIIALATGRYDREAILAGQAARTCQRVGLLAGLNQACQSLGSFLVTPLLRKNDTKTVLSGAAITFAVLTAILLIVDAATGGKLKPAGWEETHGFEDLGYYGTYNTDAMIPFFCFTGVAYGMVEQIRRVIPKDIVGGDVQKLLRMDSIVHIFYEVSGTIGSLVTSLVLIPYLGNNMSFIISPILLAAAAVVWRFIVAPPRVEKVARVQCTDRKRNIFQKISDEIVEDVVLFFKSIALGLKILFSSRQFVWLIPGYSVSLYTHRFSENNLAVIIAQRYLGNAAWSQIIVAGSNSGELAGALFVFLFGDLVPTPLLWIRLDSLMLSIVWFLVRWYPSYRKMSQAWVVAGAIAPLSFGWAAGDVSLVAWIQSQLESEGEGSGSDEDGINRLSAVMSCLYSIYIVLYAILSPLLGMYVDSVFKRMNDVHEAVKYIGGVQFSVIAGVILLATFVPRGSFAFNPKKLNGNVKVVVDGEAQDSKDLELQTPGTETETPASMQDQAENESTTK</sequence>
<dbReference type="InterPro" id="IPR036259">
    <property type="entry name" value="MFS_trans_sf"/>
</dbReference>
<evidence type="ECO:0000256" key="6">
    <source>
        <dbReference type="SAM" id="MobiDB-lite"/>
    </source>
</evidence>
<evidence type="ECO:0000256" key="1">
    <source>
        <dbReference type="ARBA" id="ARBA00004651"/>
    </source>
</evidence>
<dbReference type="InterPro" id="IPR011701">
    <property type="entry name" value="MFS"/>
</dbReference>
<feature type="transmembrane region" description="Helical" evidence="7">
    <location>
        <begin position="353"/>
        <end position="373"/>
    </location>
</feature>
<feature type="transmembrane region" description="Helical" evidence="7">
    <location>
        <begin position="218"/>
        <end position="239"/>
    </location>
</feature>
<feature type="transmembrane region" description="Helical" evidence="7">
    <location>
        <begin position="409"/>
        <end position="434"/>
    </location>
</feature>
<feature type="transmembrane region" description="Helical" evidence="7">
    <location>
        <begin position="379"/>
        <end position="397"/>
    </location>
</feature>
<keyword evidence="2" id="KW-1003">Cell membrane</keyword>
<feature type="transmembrane region" description="Helical" evidence="7">
    <location>
        <begin position="245"/>
        <end position="263"/>
    </location>
</feature>
<feature type="compositionally biased region" description="Polar residues" evidence="6">
    <location>
        <begin position="10"/>
        <end position="28"/>
    </location>
</feature>
<feature type="transmembrane region" description="Helical" evidence="7">
    <location>
        <begin position="125"/>
        <end position="147"/>
    </location>
</feature>
<comment type="caution">
    <text evidence="8">The sequence shown here is derived from an EMBL/GenBank/DDBJ whole genome shotgun (WGS) entry which is preliminary data.</text>
</comment>
<evidence type="ECO:0000256" key="3">
    <source>
        <dbReference type="ARBA" id="ARBA00022692"/>
    </source>
</evidence>
<feature type="transmembrane region" description="Helical" evidence="7">
    <location>
        <begin position="454"/>
        <end position="473"/>
    </location>
</feature>
<dbReference type="Proteomes" id="UP001595075">
    <property type="component" value="Unassembled WGS sequence"/>
</dbReference>
<dbReference type="Gene3D" id="1.20.1250.20">
    <property type="entry name" value="MFS general substrate transporter like domains"/>
    <property type="match status" value="1"/>
</dbReference>
<feature type="region of interest" description="Disordered" evidence="6">
    <location>
        <begin position="1"/>
        <end position="28"/>
    </location>
</feature>
<evidence type="ECO:0000313" key="9">
    <source>
        <dbReference type="Proteomes" id="UP001595075"/>
    </source>
</evidence>
<dbReference type="SUPFAM" id="SSF103473">
    <property type="entry name" value="MFS general substrate transporter"/>
    <property type="match status" value="1"/>
</dbReference>
<keyword evidence="3 7" id="KW-0812">Transmembrane</keyword>
<evidence type="ECO:0000256" key="5">
    <source>
        <dbReference type="ARBA" id="ARBA00023136"/>
    </source>
</evidence>
<feature type="transmembrane region" description="Helical" evidence="7">
    <location>
        <begin position="167"/>
        <end position="190"/>
    </location>
</feature>
<protein>
    <submittedName>
        <fullName evidence="8">Uncharacterized protein</fullName>
    </submittedName>
</protein>
<organism evidence="8 9">
    <name type="scientific">Oculimacula yallundae</name>
    <dbReference type="NCBI Taxonomy" id="86028"/>
    <lineage>
        <taxon>Eukaryota</taxon>
        <taxon>Fungi</taxon>
        <taxon>Dikarya</taxon>
        <taxon>Ascomycota</taxon>
        <taxon>Pezizomycotina</taxon>
        <taxon>Leotiomycetes</taxon>
        <taxon>Helotiales</taxon>
        <taxon>Ploettnerulaceae</taxon>
        <taxon>Oculimacula</taxon>
    </lineage>
</organism>
<dbReference type="Pfam" id="PF07690">
    <property type="entry name" value="MFS_1"/>
    <property type="match status" value="1"/>
</dbReference>
<keyword evidence="4 7" id="KW-1133">Transmembrane helix</keyword>
<keyword evidence="5 7" id="KW-0472">Membrane</keyword>
<reference evidence="8 9" key="1">
    <citation type="journal article" date="2024" name="Commun. Biol.">
        <title>Comparative genomic analysis of thermophilic fungi reveals convergent evolutionary adaptations and gene losses.</title>
        <authorList>
            <person name="Steindorff A.S."/>
            <person name="Aguilar-Pontes M.V."/>
            <person name="Robinson A.J."/>
            <person name="Andreopoulos B."/>
            <person name="LaButti K."/>
            <person name="Kuo A."/>
            <person name="Mondo S."/>
            <person name="Riley R."/>
            <person name="Otillar R."/>
            <person name="Haridas S."/>
            <person name="Lipzen A."/>
            <person name="Grimwood J."/>
            <person name="Schmutz J."/>
            <person name="Clum A."/>
            <person name="Reid I.D."/>
            <person name="Moisan M.C."/>
            <person name="Butler G."/>
            <person name="Nguyen T.T.M."/>
            <person name="Dewar K."/>
            <person name="Conant G."/>
            <person name="Drula E."/>
            <person name="Henrissat B."/>
            <person name="Hansel C."/>
            <person name="Singer S."/>
            <person name="Hutchinson M.I."/>
            <person name="de Vries R.P."/>
            <person name="Natvig D.O."/>
            <person name="Powell A.J."/>
            <person name="Tsang A."/>
            <person name="Grigoriev I.V."/>
        </authorList>
    </citation>
    <scope>NUCLEOTIDE SEQUENCE [LARGE SCALE GENOMIC DNA]</scope>
    <source>
        <strain evidence="8 9">CBS 494.80</strain>
    </source>
</reference>
<accession>A0ABR4CVN2</accession>
<dbReference type="PANTHER" id="PTHR23513:SF6">
    <property type="entry name" value="MAJOR FACILITATOR SUPERFAMILY ASSOCIATED DOMAIN-CONTAINING PROTEIN"/>
    <property type="match status" value="1"/>
</dbReference>
<proteinExistence type="predicted"/>
<evidence type="ECO:0000256" key="4">
    <source>
        <dbReference type="ARBA" id="ARBA00022989"/>
    </source>
</evidence>
<evidence type="ECO:0000256" key="2">
    <source>
        <dbReference type="ARBA" id="ARBA00022475"/>
    </source>
</evidence>
<evidence type="ECO:0000313" key="8">
    <source>
        <dbReference type="EMBL" id="KAL2073521.1"/>
    </source>
</evidence>
<feature type="transmembrane region" description="Helical" evidence="7">
    <location>
        <begin position="494"/>
        <end position="516"/>
    </location>
</feature>
<dbReference type="PANTHER" id="PTHR23513">
    <property type="entry name" value="INTEGRAL MEMBRANE EFFLUX PROTEIN-RELATED"/>
    <property type="match status" value="1"/>
</dbReference>
<keyword evidence="9" id="KW-1185">Reference proteome</keyword>
<dbReference type="EMBL" id="JAZHXI010000003">
    <property type="protein sequence ID" value="KAL2073521.1"/>
    <property type="molecule type" value="Genomic_DNA"/>
</dbReference>
<gene>
    <name evidence="8" type="ORF">VTL71DRAFT_10847</name>
</gene>
<comment type="subcellular location">
    <subcellularLocation>
        <location evidence="1">Cell membrane</location>
        <topology evidence="1">Multi-pass membrane protein</topology>
    </subcellularLocation>
</comment>
<evidence type="ECO:0000256" key="7">
    <source>
        <dbReference type="SAM" id="Phobius"/>
    </source>
</evidence>